<protein>
    <submittedName>
        <fullName evidence="1">Uncharacterized protein</fullName>
    </submittedName>
</protein>
<reference evidence="1 2" key="1">
    <citation type="submission" date="2019-07" db="EMBL/GenBank/DDBJ databases">
        <title>Whole genome shotgun sequence of Staphylococcus cohnii subsp. urealyticus NBRC 109766.</title>
        <authorList>
            <person name="Hosoyama A."/>
            <person name="Uohara A."/>
            <person name="Ohji S."/>
            <person name="Ichikawa N."/>
        </authorList>
    </citation>
    <scope>NUCLEOTIDE SEQUENCE [LARGE SCALE GENOMIC DNA]</scope>
    <source>
        <strain evidence="1 2">NBRC 109766</strain>
    </source>
</reference>
<name>A0AB34AHU5_STAUR</name>
<keyword evidence="2" id="KW-1185">Reference proteome</keyword>
<dbReference type="AlphaFoldDB" id="A0AB34AHU5"/>
<sequence length="49" mass="5369">MSFSSGNPYYHSSTCWVSGTYACAFAQVILKTTSQLVGLVGLMHELLLR</sequence>
<proteinExistence type="predicted"/>
<organism evidence="1 2">
    <name type="scientific">Staphylococcus ureilyticus</name>
    <name type="common">Staphylococcus cohnii subsp. urealyticus</name>
    <dbReference type="NCBI Taxonomy" id="94138"/>
    <lineage>
        <taxon>Bacteria</taxon>
        <taxon>Bacillati</taxon>
        <taxon>Bacillota</taxon>
        <taxon>Bacilli</taxon>
        <taxon>Bacillales</taxon>
        <taxon>Staphylococcaceae</taxon>
        <taxon>Staphylococcus</taxon>
        <taxon>Staphylococcus cohnii species complex</taxon>
    </lineage>
</organism>
<comment type="caution">
    <text evidence="1">The sequence shown here is derived from an EMBL/GenBank/DDBJ whole genome shotgun (WGS) entry which is preliminary data.</text>
</comment>
<accession>A0AB34AHU5</accession>
<dbReference type="Proteomes" id="UP000321839">
    <property type="component" value="Unassembled WGS sequence"/>
</dbReference>
<evidence type="ECO:0000313" key="1">
    <source>
        <dbReference type="EMBL" id="GEQ02763.1"/>
    </source>
</evidence>
<evidence type="ECO:0000313" key="2">
    <source>
        <dbReference type="Proteomes" id="UP000321839"/>
    </source>
</evidence>
<dbReference type="EMBL" id="BKAW01000005">
    <property type="protein sequence ID" value="GEQ02763.1"/>
    <property type="molecule type" value="Genomic_DNA"/>
</dbReference>
<gene>
    <name evidence="1" type="ORF">SCO02_12040</name>
</gene>